<protein>
    <recommendedName>
        <fullName evidence="5">Sugar transporter</fullName>
    </recommendedName>
</protein>
<keyword evidence="2" id="KW-0472">Membrane</keyword>
<dbReference type="Pfam" id="PF13347">
    <property type="entry name" value="MFS_2"/>
    <property type="match status" value="1"/>
</dbReference>
<dbReference type="PATRIC" id="fig|1549858.7.peg.1947"/>
<organism evidence="3 4">
    <name type="scientific">Sphingomonas melonis</name>
    <dbReference type="NCBI Taxonomy" id="152682"/>
    <lineage>
        <taxon>Bacteria</taxon>
        <taxon>Pseudomonadati</taxon>
        <taxon>Pseudomonadota</taxon>
        <taxon>Alphaproteobacteria</taxon>
        <taxon>Sphingomonadales</taxon>
        <taxon>Sphingomonadaceae</taxon>
        <taxon>Sphingomonas</taxon>
    </lineage>
</organism>
<dbReference type="InterPro" id="IPR036259">
    <property type="entry name" value="MFS_trans_sf"/>
</dbReference>
<dbReference type="Gene3D" id="1.20.1250.20">
    <property type="entry name" value="MFS general substrate transporter like domains"/>
    <property type="match status" value="2"/>
</dbReference>
<feature type="transmembrane region" description="Helical" evidence="2">
    <location>
        <begin position="109"/>
        <end position="136"/>
    </location>
</feature>
<comment type="caution">
    <text evidence="3">The sequence shown here is derived from an EMBL/GenBank/DDBJ whole genome shotgun (WGS) entry which is preliminary data.</text>
</comment>
<keyword evidence="2" id="KW-1133">Transmembrane helix</keyword>
<dbReference type="PANTHER" id="PTHR11328:SF24">
    <property type="entry name" value="MAJOR FACILITATOR SUPERFAMILY (MFS) PROFILE DOMAIN-CONTAINING PROTEIN"/>
    <property type="match status" value="1"/>
</dbReference>
<gene>
    <name evidence="3" type="ORF">SR41_01445</name>
</gene>
<keyword evidence="2" id="KW-0812">Transmembrane</keyword>
<feature type="transmembrane region" description="Helical" evidence="2">
    <location>
        <begin position="157"/>
        <end position="180"/>
    </location>
</feature>
<dbReference type="SUPFAM" id="SSF103473">
    <property type="entry name" value="MFS general substrate transporter"/>
    <property type="match status" value="1"/>
</dbReference>
<name>A0A0D1MS31_9SPHN</name>
<comment type="similarity">
    <text evidence="1">Belongs to the sodium:galactoside symporter (TC 2.A.2) family.</text>
</comment>
<feature type="transmembrane region" description="Helical" evidence="2">
    <location>
        <begin position="16"/>
        <end position="41"/>
    </location>
</feature>
<dbReference type="PANTHER" id="PTHR11328">
    <property type="entry name" value="MAJOR FACILITATOR SUPERFAMILY DOMAIN-CONTAINING PROTEIN"/>
    <property type="match status" value="1"/>
</dbReference>
<proteinExistence type="inferred from homology"/>
<sequence>MEQDQREPGRVGRWRLAGFAAGDFAFNLYWQSAMLYLLFYYTDALGIGVETAAAIYFAASVWDGIVSFAVGALVDRHAAPGRYRLALVGGAVPLGLAFVAAYAPPPVTGVAATVFVVVGHLLFRTAYACVNIPYLAMSARVSGDDRDRSFVAGLRMLAGTLAAVVVAIGTVPLGGALMQVGEGPRAFLGAAWLFAGIASLMLVGVGWTFRDAIAAQDGPAGPVPSIGTSLLLAARNRAFVTLAGAMMAMIVATTVLNKSVLYYFKYAVGDEGAGQLALASMMAVSAVAVPAWMAVARGIGVRRLWFVAVGLCAAGLIVFALADVTRAGTAQLFLIAMQAATVGLHFAFWAMLPDAVDHGQRTTGVRVEGTLFGLAALLQRVAIGLATVVIGQAFGQAGYVANVAQTPEMLATMRTTIALIPLGCFALSALVMAFNPIRPRR</sequence>
<dbReference type="AlphaFoldDB" id="A0A0D1MS31"/>
<accession>A0A0D1MS31</accession>
<dbReference type="GO" id="GO:0015293">
    <property type="term" value="F:symporter activity"/>
    <property type="evidence" value="ECO:0007669"/>
    <property type="project" value="InterPro"/>
</dbReference>
<reference evidence="3 4" key="1">
    <citation type="submission" date="2015-01" db="EMBL/GenBank/DDBJ databases">
        <title>Genome of Sphingomonas taxi strain 30a.</title>
        <authorList>
            <person name="Eevers N."/>
            <person name="Van Hamme J."/>
            <person name="Bottos E."/>
            <person name="Weyens N."/>
            <person name="Vangronsveld J."/>
        </authorList>
    </citation>
    <scope>NUCLEOTIDE SEQUENCE [LARGE SCALE GENOMIC DNA]</scope>
    <source>
        <strain evidence="3 4">30a</strain>
    </source>
</reference>
<feature type="transmembrane region" description="Helical" evidence="2">
    <location>
        <begin position="238"/>
        <end position="256"/>
    </location>
</feature>
<dbReference type="GO" id="GO:0005886">
    <property type="term" value="C:plasma membrane"/>
    <property type="evidence" value="ECO:0007669"/>
    <property type="project" value="TreeGrafter"/>
</dbReference>
<evidence type="ECO:0000256" key="2">
    <source>
        <dbReference type="SAM" id="Phobius"/>
    </source>
</evidence>
<dbReference type="GO" id="GO:0008643">
    <property type="term" value="P:carbohydrate transport"/>
    <property type="evidence" value="ECO:0007669"/>
    <property type="project" value="InterPro"/>
</dbReference>
<feature type="transmembrane region" description="Helical" evidence="2">
    <location>
        <begin position="328"/>
        <end position="350"/>
    </location>
</feature>
<feature type="transmembrane region" description="Helical" evidence="2">
    <location>
        <begin position="276"/>
        <end position="295"/>
    </location>
</feature>
<dbReference type="InterPro" id="IPR039672">
    <property type="entry name" value="MFS_2"/>
</dbReference>
<feature type="transmembrane region" description="Helical" evidence="2">
    <location>
        <begin position="186"/>
        <end position="209"/>
    </location>
</feature>
<evidence type="ECO:0008006" key="5">
    <source>
        <dbReference type="Google" id="ProtNLM"/>
    </source>
</evidence>
<feature type="transmembrane region" description="Helical" evidence="2">
    <location>
        <begin position="415"/>
        <end position="434"/>
    </location>
</feature>
<feature type="transmembrane region" description="Helical" evidence="2">
    <location>
        <begin position="85"/>
        <end position="103"/>
    </location>
</feature>
<evidence type="ECO:0000313" key="3">
    <source>
        <dbReference type="EMBL" id="KIU30106.1"/>
    </source>
</evidence>
<feature type="transmembrane region" description="Helical" evidence="2">
    <location>
        <begin position="53"/>
        <end position="73"/>
    </location>
</feature>
<dbReference type="Proteomes" id="UP000033203">
    <property type="component" value="Unassembled WGS sequence"/>
</dbReference>
<feature type="transmembrane region" description="Helical" evidence="2">
    <location>
        <begin position="304"/>
        <end position="322"/>
    </location>
</feature>
<feature type="transmembrane region" description="Helical" evidence="2">
    <location>
        <begin position="371"/>
        <end position="395"/>
    </location>
</feature>
<evidence type="ECO:0000256" key="1">
    <source>
        <dbReference type="ARBA" id="ARBA00009617"/>
    </source>
</evidence>
<evidence type="ECO:0000313" key="4">
    <source>
        <dbReference type="Proteomes" id="UP000033203"/>
    </source>
</evidence>
<dbReference type="EMBL" id="JXTP01000007">
    <property type="protein sequence ID" value="KIU30106.1"/>
    <property type="molecule type" value="Genomic_DNA"/>
</dbReference>